<evidence type="ECO:0000313" key="4">
    <source>
        <dbReference type="Proteomes" id="UP000009315"/>
    </source>
</evidence>
<protein>
    <submittedName>
        <fullName evidence="3">Uncharacterized protein</fullName>
    </submittedName>
</protein>
<feature type="domain" description="Lactate racemase C-terminal" evidence="2">
    <location>
        <begin position="271"/>
        <end position="373"/>
    </location>
</feature>
<dbReference type="Gene3D" id="3.90.226.30">
    <property type="match status" value="1"/>
</dbReference>
<evidence type="ECO:0000259" key="2">
    <source>
        <dbReference type="Pfam" id="PF21113"/>
    </source>
</evidence>
<dbReference type="InterPro" id="IPR047926">
    <property type="entry name" value="Ni_dep_LarA"/>
</dbReference>
<dbReference type="OrthoDB" id="9770545at2"/>
<organism evidence="3 4">
    <name type="scientific">Desulforamulus hydrothermalis Lam5 = DSM 18033</name>
    <dbReference type="NCBI Taxonomy" id="1121428"/>
    <lineage>
        <taxon>Bacteria</taxon>
        <taxon>Bacillati</taxon>
        <taxon>Bacillota</taxon>
        <taxon>Clostridia</taxon>
        <taxon>Eubacteriales</taxon>
        <taxon>Peptococcaceae</taxon>
        <taxon>Desulforamulus</taxon>
    </lineage>
</organism>
<evidence type="ECO:0000313" key="3">
    <source>
        <dbReference type="EMBL" id="CCO08697.1"/>
    </source>
</evidence>
<accession>K8DZV8</accession>
<dbReference type="InterPro" id="IPR048068">
    <property type="entry name" value="LarA-like"/>
</dbReference>
<evidence type="ECO:0000259" key="1">
    <source>
        <dbReference type="Pfam" id="PF09861"/>
    </source>
</evidence>
<dbReference type="Pfam" id="PF09861">
    <property type="entry name" value="Lar_N"/>
    <property type="match status" value="1"/>
</dbReference>
<dbReference type="Gene3D" id="3.40.50.11440">
    <property type="match status" value="1"/>
</dbReference>
<dbReference type="InterPro" id="IPR018657">
    <property type="entry name" value="LarA-like_N"/>
</dbReference>
<dbReference type="AlphaFoldDB" id="K8DZV8"/>
<feature type="domain" description="LarA-like N-terminal" evidence="1">
    <location>
        <begin position="7"/>
        <end position="200"/>
    </location>
</feature>
<dbReference type="GO" id="GO:0050043">
    <property type="term" value="F:lactate racemase activity"/>
    <property type="evidence" value="ECO:0007669"/>
    <property type="project" value="InterPro"/>
</dbReference>
<dbReference type="InterPro" id="IPR048520">
    <property type="entry name" value="LarA_C"/>
</dbReference>
<dbReference type="PANTHER" id="PTHR33171:SF17">
    <property type="entry name" value="LARA-LIKE N-TERMINAL DOMAIN-CONTAINING PROTEIN"/>
    <property type="match status" value="1"/>
</dbReference>
<dbReference type="PANTHER" id="PTHR33171">
    <property type="entry name" value="LAR_N DOMAIN-CONTAINING PROTEIN"/>
    <property type="match status" value="1"/>
</dbReference>
<dbReference type="Pfam" id="PF21113">
    <property type="entry name" value="LarA_C"/>
    <property type="match status" value="1"/>
</dbReference>
<dbReference type="Proteomes" id="UP000009315">
    <property type="component" value="Unassembled WGS sequence"/>
</dbReference>
<dbReference type="NCBIfam" id="NF033504">
    <property type="entry name" value="Ni_dep_LarA"/>
    <property type="match status" value="1"/>
</dbReference>
<sequence>MEIPFRYGDQTVKINIEDRNLAGIVQTNLPAAPNQSEEVKNTLAHPIGSSKLRDLVLKKQPASIAILVADVSRPIPYRAVLEPVLQEILTAGVKKDQVKFIIATGAHRPNSVSEIKKVFGPLAEQYLFFNHDCDRCLVNLGRLSSGTELYINKQVIEAAMVITVGNIMPHNLAGFSGGPKLILPGVAGRKTIEQNHGMLTCQGVGPGKIAGNPVSEQIMEAAQRVGVDFAVNVIINEENEIIKCFAGDPAASWLTGCGCCHNLYRQKLPAPQQVVIAGAGGYPRDINLYQAVKALINGAGLAATGGTVVLLARCQEGIGEPVFQQWLEQARSPHEIMRKFHEQGFVLGGHKAYLLSKIMQEKEIILISDLAGSQNQVPLLKNAADWQTAEKMLVRKYGPAYRALAVPFAGLVFPLSGQAMLSDK</sequence>
<dbReference type="InterPro" id="IPR043166">
    <property type="entry name" value="LarA-like_C"/>
</dbReference>
<dbReference type="eggNOG" id="COG3875">
    <property type="taxonomic scope" value="Bacteria"/>
</dbReference>
<dbReference type="RefSeq" id="WP_008412253.1">
    <property type="nucleotide sequence ID" value="NZ_CAOS01000012.1"/>
</dbReference>
<comment type="caution">
    <text evidence="3">The sequence shown here is derived from an EMBL/GenBank/DDBJ whole genome shotgun (WGS) entry which is preliminary data.</text>
</comment>
<name>K8DZV8_9FIRM</name>
<keyword evidence="4" id="KW-1185">Reference proteome</keyword>
<proteinExistence type="predicted"/>
<gene>
    <name evidence="3" type="ORF">DESHY_50005</name>
</gene>
<reference evidence="3 4" key="1">
    <citation type="journal article" date="2013" name="Genome Announc.">
        <title>Genome Sequence of the Sulfate-Reducing Bacterium Desulfotomaculum hydrothermale Lam5(T).</title>
        <authorList>
            <person name="Amin O."/>
            <person name="Fardeau M.L."/>
            <person name="Valette O."/>
            <person name="Hirschler-Rea A."/>
            <person name="Barbe V."/>
            <person name="Medigue C."/>
            <person name="Vacherie B."/>
            <person name="Ollivier B."/>
            <person name="Bertin P.N."/>
            <person name="Dolla A."/>
        </authorList>
    </citation>
    <scope>NUCLEOTIDE SEQUENCE [LARGE SCALE GENOMIC DNA]</scope>
    <source>
        <strain evidence="4">Lam5 / DSM 18033</strain>
    </source>
</reference>
<dbReference type="STRING" id="1121428.DESHY_50005"/>
<dbReference type="EMBL" id="CAOS01000012">
    <property type="protein sequence ID" value="CCO08697.1"/>
    <property type="molecule type" value="Genomic_DNA"/>
</dbReference>